<dbReference type="RefSeq" id="WP_010897774.1">
    <property type="nucleotide sequence ID" value="NZ_CP040441.1"/>
</dbReference>
<evidence type="ECO:0000313" key="1">
    <source>
        <dbReference type="EMBL" id="KOO39387.1"/>
    </source>
</evidence>
<accession>A0A0M0KLB8</accession>
<sequence>MFTTKRLEKSLVTNADLHFNRTIGLPIEVVCLQRLHTLAFGRIQAYSEEHVQVNDQTFSRDQCLFFGQPVTTPSLKKA</sequence>
<comment type="caution">
    <text evidence="1">The sequence shown here is derived from an EMBL/GenBank/DDBJ whole genome shotgun (WGS) entry which is preliminary data.</text>
</comment>
<dbReference type="OMA" id="HIRGDEY"/>
<gene>
    <name evidence="1" type="ORF">AMD02_11425</name>
</gene>
<dbReference type="AlphaFoldDB" id="A0A0M0KLB8"/>
<protein>
    <submittedName>
        <fullName evidence="1">Uncharacterized protein</fullName>
    </submittedName>
</protein>
<dbReference type="EMBL" id="LILD01000001">
    <property type="protein sequence ID" value="KOO39387.1"/>
    <property type="molecule type" value="Genomic_DNA"/>
</dbReference>
<proteinExistence type="predicted"/>
<name>A0A0M0KLB8_ALKHA</name>
<dbReference type="GeneID" id="87597232"/>
<dbReference type="PATRIC" id="fig|136160.3.peg.2696"/>
<organism evidence="1">
    <name type="scientific">Halalkalibacterium halodurans</name>
    <name type="common">Bacillus halodurans</name>
    <dbReference type="NCBI Taxonomy" id="86665"/>
    <lineage>
        <taxon>Bacteria</taxon>
        <taxon>Bacillati</taxon>
        <taxon>Bacillota</taxon>
        <taxon>Bacilli</taxon>
        <taxon>Bacillales</taxon>
        <taxon>Bacillaceae</taxon>
        <taxon>Halalkalibacterium (ex Joshi et al. 2022)</taxon>
    </lineage>
</organism>
<reference evidence="1" key="1">
    <citation type="submission" date="2015-08" db="EMBL/GenBank/DDBJ databases">
        <title>Complete DNA Sequence of Pseudomonas syringae pv. actinidiae, the Causal Agent of Kiwifruit Canker Disease.</title>
        <authorList>
            <person name="Rikkerink E.H.A."/>
            <person name="Fineran P.C."/>
        </authorList>
    </citation>
    <scope>NUCLEOTIDE SEQUENCE</scope>
    <source>
        <strain evidence="1">DSM 13666</strain>
    </source>
</reference>